<name>A0A517LAF3_9PEZI</name>
<evidence type="ECO:0000256" key="7">
    <source>
        <dbReference type="PROSITE-ProRule" id="PRU01393"/>
    </source>
</evidence>
<evidence type="ECO:0000256" key="8">
    <source>
        <dbReference type="RuleBase" id="RU361215"/>
    </source>
</evidence>
<dbReference type="Proteomes" id="UP000316270">
    <property type="component" value="Chromosome 8"/>
</dbReference>
<evidence type="ECO:0000256" key="5">
    <source>
        <dbReference type="ARBA" id="ARBA00022801"/>
    </source>
</evidence>
<evidence type="ECO:0000256" key="3">
    <source>
        <dbReference type="ARBA" id="ARBA00022670"/>
    </source>
</evidence>
<evidence type="ECO:0000313" key="11">
    <source>
        <dbReference type="Proteomes" id="UP000316270"/>
    </source>
</evidence>
<dbReference type="PROSITE" id="PS52048">
    <property type="entry name" value="UCH_DOMAIN"/>
    <property type="match status" value="1"/>
</dbReference>
<dbReference type="PANTHER" id="PTHR10589">
    <property type="entry name" value="UBIQUITIN CARBOXYL-TERMINAL HYDROLASE"/>
    <property type="match status" value="1"/>
</dbReference>
<feature type="domain" description="UCH catalytic" evidence="9">
    <location>
        <begin position="11"/>
        <end position="213"/>
    </location>
</feature>
<dbReference type="PANTHER" id="PTHR10589:SF17">
    <property type="entry name" value="UBIQUITIN CARBOXYL-TERMINAL HYDROLASE"/>
    <property type="match status" value="1"/>
</dbReference>
<dbReference type="PRINTS" id="PR00707">
    <property type="entry name" value="UBCTHYDRLASE"/>
</dbReference>
<dbReference type="InterPro" id="IPR036959">
    <property type="entry name" value="Peptidase_C12_UCH_sf"/>
</dbReference>
<reference evidence="10 11" key="1">
    <citation type="submission" date="2019-07" db="EMBL/GenBank/DDBJ databases">
        <title>Finished genome of Venturia effusa.</title>
        <authorList>
            <person name="Young C.A."/>
            <person name="Cox M.P."/>
            <person name="Ganley A.R.D."/>
            <person name="David W.J."/>
        </authorList>
    </citation>
    <scope>NUCLEOTIDE SEQUENCE [LARGE SCALE GENOMIC DNA]</scope>
    <source>
        <strain evidence="11">albino</strain>
    </source>
</reference>
<dbReference type="GO" id="GO:0005737">
    <property type="term" value="C:cytoplasm"/>
    <property type="evidence" value="ECO:0007669"/>
    <property type="project" value="TreeGrafter"/>
</dbReference>
<dbReference type="SUPFAM" id="SSF54001">
    <property type="entry name" value="Cysteine proteinases"/>
    <property type="match status" value="1"/>
</dbReference>
<organism evidence="10 11">
    <name type="scientific">Venturia effusa</name>
    <dbReference type="NCBI Taxonomy" id="50376"/>
    <lineage>
        <taxon>Eukaryota</taxon>
        <taxon>Fungi</taxon>
        <taxon>Dikarya</taxon>
        <taxon>Ascomycota</taxon>
        <taxon>Pezizomycotina</taxon>
        <taxon>Dothideomycetes</taxon>
        <taxon>Pleosporomycetidae</taxon>
        <taxon>Venturiales</taxon>
        <taxon>Venturiaceae</taxon>
        <taxon>Venturia</taxon>
    </lineage>
</organism>
<comment type="catalytic activity">
    <reaction evidence="1 8">
        <text>Thiol-dependent hydrolysis of ester, thioester, amide, peptide and isopeptide bonds formed by the C-terminal Gly of ubiquitin (a 76-residue protein attached to proteins as an intracellular targeting signal).</text>
        <dbReference type="EC" id="3.4.19.12"/>
    </reaction>
</comment>
<dbReference type="AlphaFoldDB" id="A0A517LAF3"/>
<evidence type="ECO:0000313" key="10">
    <source>
        <dbReference type="EMBL" id="QDS72604.1"/>
    </source>
</evidence>
<dbReference type="GO" id="GO:0016579">
    <property type="term" value="P:protein deubiquitination"/>
    <property type="evidence" value="ECO:0007669"/>
    <property type="project" value="TreeGrafter"/>
</dbReference>
<dbReference type="GO" id="GO:0004843">
    <property type="term" value="F:cysteine-type deubiquitinase activity"/>
    <property type="evidence" value="ECO:0007669"/>
    <property type="project" value="UniProtKB-EC"/>
</dbReference>
<dbReference type="InterPro" id="IPR001578">
    <property type="entry name" value="Peptidase_C12_UCH"/>
</dbReference>
<keyword evidence="11" id="KW-1185">Reference proteome</keyword>
<comment type="caution">
    <text evidence="7">Lacks conserved residue(s) required for the propagation of feature annotation.</text>
</comment>
<dbReference type="InterPro" id="IPR038765">
    <property type="entry name" value="Papain-like_cys_pep_sf"/>
</dbReference>
<keyword evidence="3 8" id="KW-0645">Protease</keyword>
<evidence type="ECO:0000259" key="9">
    <source>
        <dbReference type="PROSITE" id="PS52048"/>
    </source>
</evidence>
<dbReference type="Pfam" id="PF01088">
    <property type="entry name" value="Peptidase_C12"/>
    <property type="match status" value="1"/>
</dbReference>
<proteinExistence type="inferred from homology"/>
<accession>A0A517LAF3</accession>
<dbReference type="OrthoDB" id="427186at2759"/>
<protein>
    <recommendedName>
        <fullName evidence="8">Ubiquitin carboxyl-terminal hydrolase</fullName>
        <ecNumber evidence="8">3.4.19.12</ecNumber>
    </recommendedName>
</protein>
<evidence type="ECO:0000256" key="1">
    <source>
        <dbReference type="ARBA" id="ARBA00000707"/>
    </source>
</evidence>
<dbReference type="EMBL" id="CP042192">
    <property type="protein sequence ID" value="QDS72604.1"/>
    <property type="molecule type" value="Genomic_DNA"/>
</dbReference>
<dbReference type="GO" id="GO:0006511">
    <property type="term" value="P:ubiquitin-dependent protein catabolic process"/>
    <property type="evidence" value="ECO:0007669"/>
    <property type="project" value="UniProtKB-UniRule"/>
</dbReference>
<evidence type="ECO:0000256" key="2">
    <source>
        <dbReference type="ARBA" id="ARBA00009326"/>
    </source>
</evidence>
<gene>
    <name evidence="10" type="ORF">FKW77_001565</name>
</gene>
<keyword evidence="6 8" id="KW-0788">Thiol protease</keyword>
<dbReference type="EC" id="3.4.19.12" evidence="8"/>
<evidence type="ECO:0000256" key="6">
    <source>
        <dbReference type="ARBA" id="ARBA00022807"/>
    </source>
</evidence>
<keyword evidence="4 8" id="KW-0833">Ubl conjugation pathway</keyword>
<dbReference type="STRING" id="50376.A0A517LAF3"/>
<comment type="similarity">
    <text evidence="2 7 8">Belongs to the peptidase C12 family.</text>
</comment>
<dbReference type="Gene3D" id="3.40.532.10">
    <property type="entry name" value="Peptidase C12, ubiquitin carboxyl-terminal hydrolase"/>
    <property type="match status" value="1"/>
</dbReference>
<dbReference type="CDD" id="cd09616">
    <property type="entry name" value="Peptidase_C12_UCH_L1_L3"/>
    <property type="match status" value="1"/>
</dbReference>
<sequence length="213" mass="23591">MDPHAVDAPKIWVPLENNPSVMTPLAHNLGLSPSLHFIDVYSLTEPSLLRTIPRPVHALLFLYPGTVISARDLFMEEEDREEYTASGPDEPVLWFRQTIGHACGLIGLLHCVTNGEASKYILPGSELENLVKAATPLNPTERAKLLYDSEVLEKAHKEAAEMGYSRTPGIEEPVLYGFTAFVKGRDGRLYELEGQRKGPVERGVLEEGEDVLS</sequence>
<keyword evidence="5 8" id="KW-0378">Hydrolase</keyword>
<evidence type="ECO:0000256" key="4">
    <source>
        <dbReference type="ARBA" id="ARBA00022786"/>
    </source>
</evidence>